<evidence type="ECO:0000313" key="1">
    <source>
        <dbReference type="EMBL" id="GBL93718.1"/>
    </source>
</evidence>
<comment type="caution">
    <text evidence="1">The sequence shown here is derived from an EMBL/GenBank/DDBJ whole genome shotgun (WGS) entry which is preliminary data.</text>
</comment>
<gene>
    <name evidence="1" type="ORF">AVEN_239740_1</name>
</gene>
<dbReference type="Proteomes" id="UP000499080">
    <property type="component" value="Unassembled WGS sequence"/>
</dbReference>
<proteinExistence type="predicted"/>
<keyword evidence="2" id="KW-1185">Reference proteome</keyword>
<name>A0A4Y2BNS8_ARAVE</name>
<dbReference type="AlphaFoldDB" id="A0A4Y2BNS8"/>
<protein>
    <submittedName>
        <fullName evidence="1">Uncharacterized protein</fullName>
    </submittedName>
</protein>
<reference evidence="1 2" key="1">
    <citation type="journal article" date="2019" name="Sci. Rep.">
        <title>Orb-weaving spider Araneus ventricosus genome elucidates the spidroin gene catalogue.</title>
        <authorList>
            <person name="Kono N."/>
            <person name="Nakamura H."/>
            <person name="Ohtoshi R."/>
            <person name="Moran D.A.P."/>
            <person name="Shinohara A."/>
            <person name="Yoshida Y."/>
            <person name="Fujiwara M."/>
            <person name="Mori M."/>
            <person name="Tomita M."/>
            <person name="Arakawa K."/>
        </authorList>
    </citation>
    <scope>NUCLEOTIDE SEQUENCE [LARGE SCALE GENOMIC DNA]</scope>
</reference>
<feature type="non-terminal residue" evidence="1">
    <location>
        <position position="1"/>
    </location>
</feature>
<accession>A0A4Y2BNS8</accession>
<dbReference type="EMBL" id="BGPR01160400">
    <property type="protein sequence ID" value="GBL93718.1"/>
    <property type="molecule type" value="Genomic_DNA"/>
</dbReference>
<sequence length="62" mass="6977">NNVSEWSFSSLWIDEPPSATVSPVPSDHFPNTFSLLFREEMSLSNGNLIAKGCFEQLTYIPK</sequence>
<organism evidence="1 2">
    <name type="scientific">Araneus ventricosus</name>
    <name type="common">Orbweaver spider</name>
    <name type="synonym">Epeira ventricosa</name>
    <dbReference type="NCBI Taxonomy" id="182803"/>
    <lineage>
        <taxon>Eukaryota</taxon>
        <taxon>Metazoa</taxon>
        <taxon>Ecdysozoa</taxon>
        <taxon>Arthropoda</taxon>
        <taxon>Chelicerata</taxon>
        <taxon>Arachnida</taxon>
        <taxon>Araneae</taxon>
        <taxon>Araneomorphae</taxon>
        <taxon>Entelegynae</taxon>
        <taxon>Araneoidea</taxon>
        <taxon>Araneidae</taxon>
        <taxon>Araneus</taxon>
    </lineage>
</organism>
<evidence type="ECO:0000313" key="2">
    <source>
        <dbReference type="Proteomes" id="UP000499080"/>
    </source>
</evidence>